<dbReference type="AlphaFoldDB" id="A0A846ZDI9"/>
<evidence type="ECO:0000313" key="3">
    <source>
        <dbReference type="Proteomes" id="UP000579250"/>
    </source>
</evidence>
<dbReference type="RefSeq" id="WP_157438254.1">
    <property type="nucleotide sequence ID" value="NZ_JAAXPI010000068.1"/>
</dbReference>
<evidence type="ECO:0000256" key="1">
    <source>
        <dbReference type="SAM" id="MobiDB-lite"/>
    </source>
</evidence>
<feature type="compositionally biased region" description="Basic and acidic residues" evidence="1">
    <location>
        <begin position="670"/>
        <end position="683"/>
    </location>
</feature>
<sequence>MGQRYGGRGSLPSISARAKFKRARLHRGRCGLSVSPARHGTRPANHATGRFAPPVERAAGVGVENKGGTDTGTETADPSTTRDRIPGPPPDNPGSPGQPSRLESHARARQSQEQNGSQQTEATGCGAQADGRREGKPSSPQGGGTEKAEASGKPESGQAGRRDEEPRSRDSGTQSGGHTAGGRDRPQGQASEREADTRVEPADRPASSARPYTLPADNPGSPGQPSRLESHARAREAQQQRNAQNAEGTGGGSGGQSGEARDGKPTPPQEGNRADKAAPAGQAEAGATGRDTHAEGHGEREAADGEGVRQDGRPPEAPPADTPAASGGEASGERDRPASPPSGEQAGGPAPETGRPQDREHSPLPGQDNAAALSDSGTPPGTEQNPQGTDKQGADEQGDSPPRPEPATETGDRTTRPTPTPPDSTHGTPEPSDRDAQPVRETGTNSQAPDGHADNGRTTPPEAPESAEAGESGAEQPAHRSQDRPGTEQPGEAATGTLDRGTTSDAPSVPQEGEPAQPGTETREAVAGGTAPDSGTDDQRNTDDAPPPSEETDQSAGAPEPPGEYDGDHGKKGQEDGSEQDPDETNQTNPEAPANPIISNVYTDGRGQVHVEPRYGREHTSEPGAEVARNQPETTEPAQLPDREDLDPVGAQGGEAERGELRDPEDDPESRDYQDGDPDKPSRRLDLAREAFAKADDIKDSIEKLTDPAQKHLERVQPTGQTCGTRPNFDHIKAGDSQLQIGNAAIGIFTTGVLMVETGRMGVRLVRNLLGRNHDRN</sequence>
<feature type="compositionally biased region" description="Basic and acidic residues" evidence="1">
    <location>
        <begin position="228"/>
        <end position="238"/>
    </location>
</feature>
<protein>
    <submittedName>
        <fullName evidence="2">Uncharacterized protein</fullName>
    </submittedName>
</protein>
<feature type="compositionally biased region" description="Basic and acidic residues" evidence="1">
    <location>
        <begin position="290"/>
        <end position="314"/>
    </location>
</feature>
<gene>
    <name evidence="2" type="ORF">HGB48_30485</name>
</gene>
<organism evidence="2 3">
    <name type="scientific">Actinomadura latina</name>
    <dbReference type="NCBI Taxonomy" id="163603"/>
    <lineage>
        <taxon>Bacteria</taxon>
        <taxon>Bacillati</taxon>
        <taxon>Actinomycetota</taxon>
        <taxon>Actinomycetes</taxon>
        <taxon>Streptosporangiales</taxon>
        <taxon>Thermomonosporaceae</taxon>
        <taxon>Actinomadura</taxon>
    </lineage>
</organism>
<feature type="region of interest" description="Disordered" evidence="1">
    <location>
        <begin position="1"/>
        <end position="683"/>
    </location>
</feature>
<feature type="compositionally biased region" description="Polar residues" evidence="1">
    <location>
        <begin position="109"/>
        <end position="122"/>
    </location>
</feature>
<feature type="compositionally biased region" description="Polar residues" evidence="1">
    <location>
        <begin position="375"/>
        <end position="390"/>
    </location>
</feature>
<feature type="compositionally biased region" description="Basic and acidic residues" evidence="1">
    <location>
        <begin position="181"/>
        <end position="203"/>
    </location>
</feature>
<feature type="compositionally biased region" description="Basic and acidic residues" evidence="1">
    <location>
        <begin position="477"/>
        <end position="486"/>
    </location>
</feature>
<dbReference type="EMBL" id="JAAXPI010000068">
    <property type="protein sequence ID" value="NKZ08026.1"/>
    <property type="molecule type" value="Genomic_DNA"/>
</dbReference>
<feature type="compositionally biased region" description="Low complexity" evidence="1">
    <location>
        <begin position="464"/>
        <end position="476"/>
    </location>
</feature>
<feature type="compositionally biased region" description="Basic residues" evidence="1">
    <location>
        <begin position="18"/>
        <end position="29"/>
    </location>
</feature>
<dbReference type="Proteomes" id="UP000579250">
    <property type="component" value="Unassembled WGS sequence"/>
</dbReference>
<reference evidence="2 3" key="1">
    <citation type="submission" date="2020-04" db="EMBL/GenBank/DDBJ databases">
        <title>MicrobeNet Type strains.</title>
        <authorList>
            <person name="Nicholson A.C."/>
        </authorList>
    </citation>
    <scope>NUCLEOTIDE SEQUENCE [LARGE SCALE GENOMIC DNA]</scope>
    <source>
        <strain evidence="2 3">ATCC BAA-277</strain>
    </source>
</reference>
<feature type="compositionally biased region" description="Gly residues" evidence="1">
    <location>
        <begin position="248"/>
        <end position="257"/>
    </location>
</feature>
<feature type="compositionally biased region" description="Basic and acidic residues" evidence="1">
    <location>
        <begin position="160"/>
        <end position="170"/>
    </location>
</feature>
<accession>A0A846ZDI9</accession>
<feature type="compositionally biased region" description="Basic and acidic residues" evidence="1">
    <location>
        <begin position="607"/>
        <end position="621"/>
    </location>
</feature>
<evidence type="ECO:0000313" key="2">
    <source>
        <dbReference type="EMBL" id="NKZ08026.1"/>
    </source>
</evidence>
<feature type="compositionally biased region" description="Low complexity" evidence="1">
    <location>
        <begin position="277"/>
        <end position="289"/>
    </location>
</feature>
<comment type="caution">
    <text evidence="2">The sequence shown here is derived from an EMBL/GenBank/DDBJ whole genome shotgun (WGS) entry which is preliminary data.</text>
</comment>
<keyword evidence="3" id="KW-1185">Reference proteome</keyword>
<name>A0A846ZDI9_9ACTN</name>
<feature type="compositionally biased region" description="Basic and acidic residues" evidence="1">
    <location>
        <begin position="566"/>
        <end position="575"/>
    </location>
</feature>
<proteinExistence type="predicted"/>